<dbReference type="RefSeq" id="WP_085408737.1">
    <property type="nucleotide sequence ID" value="NZ_JADMVX010000002.1"/>
</dbReference>
<dbReference type="GO" id="GO:0016747">
    <property type="term" value="F:acyltransferase activity, transferring groups other than amino-acyl groups"/>
    <property type="evidence" value="ECO:0007669"/>
    <property type="project" value="InterPro"/>
</dbReference>
<gene>
    <name evidence="2" type="ORF">AD0028_2048</name>
</gene>
<dbReference type="AlphaFoldDB" id="A0A1X2Z881"/>
<feature type="domain" description="N-acetyltransferase" evidence="1">
    <location>
        <begin position="9"/>
        <end position="151"/>
    </location>
</feature>
<dbReference type="SUPFAM" id="SSF55729">
    <property type="entry name" value="Acyl-CoA N-acyltransferases (Nat)"/>
    <property type="match status" value="1"/>
</dbReference>
<evidence type="ECO:0000259" key="1">
    <source>
        <dbReference type="PROSITE" id="PS51186"/>
    </source>
</evidence>
<dbReference type="Pfam" id="PF13508">
    <property type="entry name" value="Acetyltransf_7"/>
    <property type="match status" value="1"/>
</dbReference>
<name>A0A1X2Z881_BIFAD</name>
<dbReference type="InterPro" id="IPR016181">
    <property type="entry name" value="Acyl_CoA_acyltransferase"/>
</dbReference>
<sequence length="151" mass="17327">MCSVLLRINVVRDAETAASIPIPEIIRTYYPGFDIWFDRTVLPSLGKDRAILLARIDGELAGFCVLKRTSSERKICTLYVYEGFRSRGVGSALVEYALGLLGEWFPLVTVPEELLPVYERFFRRFGFRLSGSRVGLYRGEKREFFFNRTLA</sequence>
<evidence type="ECO:0000313" key="2">
    <source>
        <dbReference type="EMBL" id="OSG90620.1"/>
    </source>
</evidence>
<dbReference type="EMBL" id="LNKF01000017">
    <property type="protein sequence ID" value="OSG90620.1"/>
    <property type="molecule type" value="Genomic_DNA"/>
</dbReference>
<accession>A0A1X2Z881</accession>
<reference evidence="2 3" key="1">
    <citation type="journal article" date="2016" name="Sci. Rep.">
        <title>Evaluation of genetic diversity among strains of the human gut commensal Bifidobacterium adolescentis.</title>
        <authorList>
            <person name="Duranti S."/>
            <person name="Milani C."/>
            <person name="Lugli G.A."/>
            <person name="Mancabelli L."/>
            <person name="Turroni F."/>
            <person name="Ferrario C."/>
            <person name="Mangifesta M."/>
            <person name="Viappiani A."/>
            <person name="Sanchez B."/>
            <person name="Margolles A."/>
            <person name="van Sinderen D."/>
            <person name="Ventura M."/>
        </authorList>
    </citation>
    <scope>NUCLEOTIDE SEQUENCE [LARGE SCALE GENOMIC DNA]</scope>
    <source>
        <strain evidence="2 3">AD2-8</strain>
    </source>
</reference>
<comment type="caution">
    <text evidence="2">The sequence shown here is derived from an EMBL/GenBank/DDBJ whole genome shotgun (WGS) entry which is preliminary data.</text>
</comment>
<dbReference type="CDD" id="cd04301">
    <property type="entry name" value="NAT_SF"/>
    <property type="match status" value="1"/>
</dbReference>
<evidence type="ECO:0000313" key="3">
    <source>
        <dbReference type="Proteomes" id="UP000193664"/>
    </source>
</evidence>
<organism evidence="2 3">
    <name type="scientific">Bifidobacterium adolescentis</name>
    <dbReference type="NCBI Taxonomy" id="1680"/>
    <lineage>
        <taxon>Bacteria</taxon>
        <taxon>Bacillati</taxon>
        <taxon>Actinomycetota</taxon>
        <taxon>Actinomycetes</taxon>
        <taxon>Bifidobacteriales</taxon>
        <taxon>Bifidobacteriaceae</taxon>
        <taxon>Bifidobacterium</taxon>
    </lineage>
</organism>
<protein>
    <recommendedName>
        <fullName evidence="1">N-acetyltransferase domain-containing protein</fullName>
    </recommendedName>
</protein>
<dbReference type="Proteomes" id="UP000193664">
    <property type="component" value="Unassembled WGS sequence"/>
</dbReference>
<dbReference type="Gene3D" id="3.40.630.30">
    <property type="match status" value="1"/>
</dbReference>
<dbReference type="PROSITE" id="PS51186">
    <property type="entry name" value="GNAT"/>
    <property type="match status" value="1"/>
</dbReference>
<dbReference type="InterPro" id="IPR000182">
    <property type="entry name" value="GNAT_dom"/>
</dbReference>
<proteinExistence type="predicted"/>